<organism evidence="2 3">
    <name type="scientific">Potamilus streckersoni</name>
    <dbReference type="NCBI Taxonomy" id="2493646"/>
    <lineage>
        <taxon>Eukaryota</taxon>
        <taxon>Metazoa</taxon>
        <taxon>Spiralia</taxon>
        <taxon>Lophotrochozoa</taxon>
        <taxon>Mollusca</taxon>
        <taxon>Bivalvia</taxon>
        <taxon>Autobranchia</taxon>
        <taxon>Heteroconchia</taxon>
        <taxon>Palaeoheterodonta</taxon>
        <taxon>Unionida</taxon>
        <taxon>Unionoidea</taxon>
        <taxon>Unionidae</taxon>
        <taxon>Ambleminae</taxon>
        <taxon>Lampsilini</taxon>
        <taxon>Potamilus</taxon>
    </lineage>
</organism>
<sequence length="278" mass="31979">MERTSRPKLAWIKSQPERYINHTMPRDNSVHSSQLTFSGKTKVVINCQRTCKNKREETKSRHMSIGSESQDVLKYNLAIIDKDRIKRRQKIAQLQEMASKLNHDAVKKQHLSVKSALSSQVALLNSLRKFSSLTKGNEVFSNNVASRQDQTEPKGVLRKSSVVLQMTTHNIGPVKPAWPERKRSSANESPTNSEILRELAILKVREKYEAELNLPADRYARLIKLRQNVERIQKKFATLAREHNRQEHSDAPNEEDFFENEENLLTPSRFAQPGEVSL</sequence>
<protein>
    <submittedName>
        <fullName evidence="2">Uncharacterized protein</fullName>
    </submittedName>
</protein>
<evidence type="ECO:0000256" key="1">
    <source>
        <dbReference type="SAM" id="MobiDB-lite"/>
    </source>
</evidence>
<feature type="region of interest" description="Disordered" evidence="1">
    <location>
        <begin position="240"/>
        <end position="278"/>
    </location>
</feature>
<dbReference type="AlphaFoldDB" id="A0AAE0WA46"/>
<proteinExistence type="predicted"/>
<gene>
    <name evidence="2" type="ORF">CHS0354_016752</name>
</gene>
<feature type="compositionally biased region" description="Basic and acidic residues" evidence="1">
    <location>
        <begin position="240"/>
        <end position="251"/>
    </location>
</feature>
<name>A0AAE0WA46_9BIVA</name>
<reference evidence="2" key="1">
    <citation type="journal article" date="2021" name="Genome Biol. Evol.">
        <title>A High-Quality Reference Genome for a Parasitic Bivalve with Doubly Uniparental Inheritance (Bivalvia: Unionida).</title>
        <authorList>
            <person name="Smith C.H."/>
        </authorList>
    </citation>
    <scope>NUCLEOTIDE SEQUENCE</scope>
    <source>
        <strain evidence="2">CHS0354</strain>
    </source>
</reference>
<evidence type="ECO:0000313" key="3">
    <source>
        <dbReference type="Proteomes" id="UP001195483"/>
    </source>
</evidence>
<feature type="compositionally biased region" description="Acidic residues" evidence="1">
    <location>
        <begin position="252"/>
        <end position="262"/>
    </location>
</feature>
<dbReference type="Proteomes" id="UP001195483">
    <property type="component" value="Unassembled WGS sequence"/>
</dbReference>
<dbReference type="EMBL" id="JAEAOA010001030">
    <property type="protein sequence ID" value="KAK3607723.1"/>
    <property type="molecule type" value="Genomic_DNA"/>
</dbReference>
<reference evidence="2" key="3">
    <citation type="submission" date="2023-05" db="EMBL/GenBank/DDBJ databases">
        <authorList>
            <person name="Smith C.H."/>
        </authorList>
    </citation>
    <scope>NUCLEOTIDE SEQUENCE</scope>
    <source>
        <strain evidence="2">CHS0354</strain>
        <tissue evidence="2">Mantle</tissue>
    </source>
</reference>
<reference evidence="2" key="2">
    <citation type="journal article" date="2021" name="Genome Biol. Evol.">
        <title>Developing a high-quality reference genome for a parasitic bivalve with doubly uniparental inheritance (Bivalvia: Unionida).</title>
        <authorList>
            <person name="Smith C.H."/>
        </authorList>
    </citation>
    <scope>NUCLEOTIDE SEQUENCE</scope>
    <source>
        <strain evidence="2">CHS0354</strain>
        <tissue evidence="2">Mantle</tissue>
    </source>
</reference>
<evidence type="ECO:0000313" key="2">
    <source>
        <dbReference type="EMBL" id="KAK3607723.1"/>
    </source>
</evidence>
<keyword evidence="3" id="KW-1185">Reference proteome</keyword>
<accession>A0AAE0WA46</accession>
<comment type="caution">
    <text evidence="2">The sequence shown here is derived from an EMBL/GenBank/DDBJ whole genome shotgun (WGS) entry which is preliminary data.</text>
</comment>